<protein>
    <submittedName>
        <fullName evidence="1">Uncharacterized protein</fullName>
    </submittedName>
</protein>
<evidence type="ECO:0000313" key="2">
    <source>
        <dbReference type="Proteomes" id="UP000449004"/>
    </source>
</evidence>
<dbReference type="RefSeq" id="WP_152151857.1">
    <property type="nucleotide sequence ID" value="NZ_WELC01000005.1"/>
</dbReference>
<dbReference type="AlphaFoldDB" id="A0A7V7YIL1"/>
<proteinExistence type="predicted"/>
<dbReference type="EMBL" id="WELC01000005">
    <property type="protein sequence ID" value="KAB7631758.1"/>
    <property type="molecule type" value="Genomic_DNA"/>
</dbReference>
<evidence type="ECO:0000313" key="1">
    <source>
        <dbReference type="EMBL" id="KAB7631758.1"/>
    </source>
</evidence>
<dbReference type="Proteomes" id="UP000449004">
    <property type="component" value="Unassembled WGS sequence"/>
</dbReference>
<accession>A0A7V7YIL1</accession>
<gene>
    <name evidence="1" type="ORF">F9K92_05760</name>
</gene>
<sequence>MSTPQPALAQAARYRHPFAGWPGRALQRLLGCAHLTAARRALTRVLPVPALISDVREVVYLSWWVDVRHAPPPPPGHRLFEHDGRTPYTILTYRHGHFGPALAGPLRGLFPSPLQSNWRWYVVPDDAAAGAATPRVLFDRNVIDSVAHAVGARLWSDAMQPHLAARFEHAVDANGGHTVIEPGQGSAPALQVQVRPATALVAAWAVGAFTDAAQAMTFLACQEAAFAVAPDGRLALTHIDLPIALAELQPLQLEGLVSCPHLAAMGVDLADAFCFRVPQVPFRVVSERLL</sequence>
<reference evidence="1 2" key="1">
    <citation type="submission" date="2019-10" db="EMBL/GenBank/DDBJ databases">
        <title>Halotolerant bacteria associated to Saharan-endemic halophytes Stipa tenacissima L. and Atriplex halimus L mitigate salt stress and promote growth of tomato plants.</title>
        <authorList>
            <person name="Dif G."/>
        </authorList>
    </citation>
    <scope>NUCLEOTIDE SEQUENCE [LARGE SCALE GENOMIC DNA]</scope>
    <source>
        <strain evidence="1 2">IS26</strain>
    </source>
</reference>
<comment type="caution">
    <text evidence="1">The sequence shown here is derived from an EMBL/GenBank/DDBJ whole genome shotgun (WGS) entry which is preliminary data.</text>
</comment>
<name>A0A7V7YIL1_9GAMM</name>
<organism evidence="1 2">
    <name type="scientific">Stenotrophomonas rhizophila</name>
    <dbReference type="NCBI Taxonomy" id="216778"/>
    <lineage>
        <taxon>Bacteria</taxon>
        <taxon>Pseudomonadati</taxon>
        <taxon>Pseudomonadota</taxon>
        <taxon>Gammaproteobacteria</taxon>
        <taxon>Lysobacterales</taxon>
        <taxon>Lysobacteraceae</taxon>
        <taxon>Stenotrophomonas</taxon>
    </lineage>
</organism>